<dbReference type="Proteomes" id="UP000515297">
    <property type="component" value="Chromosome"/>
</dbReference>
<accession>A0A7G6VRV4</accession>
<feature type="compositionally biased region" description="Polar residues" evidence="1">
    <location>
        <begin position="22"/>
        <end position="36"/>
    </location>
</feature>
<name>A0A7G6VRV4_9SPHN</name>
<reference evidence="2 3" key="1">
    <citation type="submission" date="2020-08" db="EMBL/GenBank/DDBJ databases">
        <authorList>
            <person name="Liu G."/>
            <person name="Sun C."/>
        </authorList>
    </citation>
    <scope>NUCLEOTIDE SEQUENCE [LARGE SCALE GENOMIC DNA]</scope>
    <source>
        <strain evidence="2 3">OT19</strain>
    </source>
</reference>
<dbReference type="RefSeq" id="WP_157668138.1">
    <property type="nucleotide sequence ID" value="NZ_CP019602.1"/>
</dbReference>
<evidence type="ECO:0000256" key="1">
    <source>
        <dbReference type="SAM" id="MobiDB-lite"/>
    </source>
</evidence>
<protein>
    <submittedName>
        <fullName evidence="2">Uncharacterized protein</fullName>
    </submittedName>
</protein>
<dbReference type="AlphaFoldDB" id="A0A7G6VRV4"/>
<organism evidence="2 3">
    <name type="scientific">Croceicoccus marinus</name>
    <dbReference type="NCBI Taxonomy" id="450378"/>
    <lineage>
        <taxon>Bacteria</taxon>
        <taxon>Pseudomonadati</taxon>
        <taxon>Pseudomonadota</taxon>
        <taxon>Alphaproteobacteria</taxon>
        <taxon>Sphingomonadales</taxon>
        <taxon>Erythrobacteraceae</taxon>
        <taxon>Croceicoccus</taxon>
    </lineage>
</organism>
<sequence length="94" mass="10427">MASKNPHQRELAGAASFDRECQPSSSETRENSTTFDHQVIIGQGIGNMFLVSVEPAHPDHPPQIFDCHRKARGYAGGLRLCHRWQLVDQTGGDK</sequence>
<dbReference type="EMBL" id="CP060052">
    <property type="protein sequence ID" value="QNE04469.1"/>
    <property type="molecule type" value="Genomic_DNA"/>
</dbReference>
<evidence type="ECO:0000313" key="2">
    <source>
        <dbReference type="EMBL" id="QNE04469.1"/>
    </source>
</evidence>
<dbReference type="OrthoDB" id="7476631at2"/>
<proteinExistence type="predicted"/>
<feature type="region of interest" description="Disordered" evidence="1">
    <location>
        <begin position="1"/>
        <end position="36"/>
    </location>
</feature>
<evidence type="ECO:0000313" key="3">
    <source>
        <dbReference type="Proteomes" id="UP000515297"/>
    </source>
</evidence>
<gene>
    <name evidence="2" type="ORF">H4O24_10850</name>
</gene>